<dbReference type="Pfam" id="PF00005">
    <property type="entry name" value="ABC_tran"/>
    <property type="match status" value="1"/>
</dbReference>
<feature type="transmembrane region" description="Helical" evidence="9">
    <location>
        <begin position="159"/>
        <end position="177"/>
    </location>
</feature>
<evidence type="ECO:0000256" key="5">
    <source>
        <dbReference type="ARBA" id="ARBA00022741"/>
    </source>
</evidence>
<keyword evidence="7 9" id="KW-1133">Transmembrane helix</keyword>
<evidence type="ECO:0000256" key="4">
    <source>
        <dbReference type="ARBA" id="ARBA00022692"/>
    </source>
</evidence>
<keyword evidence="6 12" id="KW-0067">ATP-binding</keyword>
<feature type="transmembrane region" description="Helical" evidence="9">
    <location>
        <begin position="251"/>
        <end position="269"/>
    </location>
</feature>
<dbReference type="InterPro" id="IPR003593">
    <property type="entry name" value="AAA+_ATPase"/>
</dbReference>
<evidence type="ECO:0000259" key="11">
    <source>
        <dbReference type="PROSITE" id="PS50929"/>
    </source>
</evidence>
<dbReference type="InterPro" id="IPR036640">
    <property type="entry name" value="ABC1_TM_sf"/>
</dbReference>
<keyword evidence="13" id="KW-1185">Reference proteome</keyword>
<sequence>MFSVMFKLKDFFKQNKKDYLISFFTMIASNLFSVFIPYLIGRIIDSIIKQELTGALLMKFGGAFLFSLVAAYLLEFTWSYYLFTGSAKLQRDMRKNMMAHFLKMRASFYEKFRVGDLMARSTQDIRSISDTAGYGMMVLMNATLFLVTIITMMGVSVSWRLALFSLFPLIFLAYTFGKVGNIVEKRYTIAQDAFSSLNNDVLEVIDGIRVIRAYVKEEDYVDTFRKETESMLGKNNKVAEANALFTPMVKFFITFSNIIAFGYGAYLVSQNVLTVGDIVAFQMYLGMIVWPIISIGELTNVLRQGSASMIRVEEVLDTKDNMEESGLKLIETADDIIMHGLDFQYPSSTDKNLKQIDIVIPKGKMLGVVGKTGAGKTTFLRQLLRQYPLGEGEFRYGDTNVLDYQGRHFQKLIGYVPQDHVLFSRSVRENIAFGKGSATDEEIMESVHIAAFEDDLLRMEKGLDTMIGEKGVSISGGQKQRVSIARALIKDPEILILDDSLSAVDAKTEQKIIANIQNVRKGKTTIISTHRLSAVKQADEIVVLEDGVIIERGTHEALLKLGGWYYTQFLRQELKEGDEE</sequence>
<evidence type="ECO:0000256" key="3">
    <source>
        <dbReference type="ARBA" id="ARBA00022475"/>
    </source>
</evidence>
<accession>A0A6G7WIB0</accession>
<dbReference type="KEGG" id="jpo:G7058_08165"/>
<dbReference type="PROSITE" id="PS50929">
    <property type="entry name" value="ABC_TM1F"/>
    <property type="match status" value="1"/>
</dbReference>
<evidence type="ECO:0000256" key="7">
    <source>
        <dbReference type="ARBA" id="ARBA00022989"/>
    </source>
</evidence>
<dbReference type="PROSITE" id="PS50893">
    <property type="entry name" value="ABC_TRANSPORTER_2"/>
    <property type="match status" value="1"/>
</dbReference>
<dbReference type="PANTHER" id="PTHR43394">
    <property type="entry name" value="ATP-DEPENDENT PERMEASE MDL1, MITOCHONDRIAL"/>
    <property type="match status" value="1"/>
</dbReference>
<feature type="domain" description="ABC transmembrane type-1" evidence="11">
    <location>
        <begin position="20"/>
        <end position="304"/>
    </location>
</feature>
<dbReference type="CDD" id="cd18541">
    <property type="entry name" value="ABC_6TM_TmrB_like"/>
    <property type="match status" value="1"/>
</dbReference>
<dbReference type="SMART" id="SM00382">
    <property type="entry name" value="AAA"/>
    <property type="match status" value="1"/>
</dbReference>
<name>A0A6G7WIB0_9LACT</name>
<feature type="transmembrane region" description="Helical" evidence="9">
    <location>
        <begin position="20"/>
        <end position="40"/>
    </location>
</feature>
<feature type="transmembrane region" description="Helical" evidence="9">
    <location>
        <begin position="281"/>
        <end position="302"/>
    </location>
</feature>
<reference evidence="12 13" key="1">
    <citation type="journal article" date="2017" name="Int. J. Syst. Evol. Microbiol.">
        <title>Jeotgalibaca porci sp. nov. and Jeotgalibaca arthritidis sp. nov., isolated from pigs, and emended description of the genus Jeotgalibaca.</title>
        <authorList>
            <person name="Zamora L."/>
            <person name="Perez-Sancho M."/>
            <person name="Dominguez L."/>
            <person name="Fernandez-Garayzabal J.F."/>
            <person name="Vela A.I."/>
        </authorList>
    </citation>
    <scope>NUCLEOTIDE SEQUENCE [LARGE SCALE GENOMIC DNA]</scope>
    <source>
        <strain evidence="12 13">CCUG 69148</strain>
    </source>
</reference>
<dbReference type="AlphaFoldDB" id="A0A6G7WIB0"/>
<dbReference type="EMBL" id="CP049889">
    <property type="protein sequence ID" value="QIK52003.1"/>
    <property type="molecule type" value="Genomic_DNA"/>
</dbReference>
<dbReference type="Proteomes" id="UP000501830">
    <property type="component" value="Chromosome"/>
</dbReference>
<dbReference type="GO" id="GO:0005524">
    <property type="term" value="F:ATP binding"/>
    <property type="evidence" value="ECO:0007669"/>
    <property type="project" value="UniProtKB-KW"/>
</dbReference>
<keyword evidence="4 9" id="KW-0812">Transmembrane</keyword>
<dbReference type="GO" id="GO:0016887">
    <property type="term" value="F:ATP hydrolysis activity"/>
    <property type="evidence" value="ECO:0007669"/>
    <property type="project" value="InterPro"/>
</dbReference>
<evidence type="ECO:0000256" key="6">
    <source>
        <dbReference type="ARBA" id="ARBA00022840"/>
    </source>
</evidence>
<dbReference type="InterPro" id="IPR039421">
    <property type="entry name" value="Type_1_exporter"/>
</dbReference>
<keyword evidence="3" id="KW-1003">Cell membrane</keyword>
<dbReference type="FunFam" id="3.40.50.300:FF:000221">
    <property type="entry name" value="Multidrug ABC transporter ATP-binding protein"/>
    <property type="match status" value="1"/>
</dbReference>
<evidence type="ECO:0000256" key="9">
    <source>
        <dbReference type="SAM" id="Phobius"/>
    </source>
</evidence>
<keyword evidence="5" id="KW-0547">Nucleotide-binding</keyword>
<dbReference type="GO" id="GO:0005886">
    <property type="term" value="C:plasma membrane"/>
    <property type="evidence" value="ECO:0007669"/>
    <property type="project" value="UniProtKB-SubCell"/>
</dbReference>
<proteinExistence type="predicted"/>
<dbReference type="Gene3D" id="3.40.50.300">
    <property type="entry name" value="P-loop containing nucleotide triphosphate hydrolases"/>
    <property type="match status" value="1"/>
</dbReference>
<dbReference type="InterPro" id="IPR011527">
    <property type="entry name" value="ABC1_TM_dom"/>
</dbReference>
<evidence type="ECO:0000256" key="1">
    <source>
        <dbReference type="ARBA" id="ARBA00004651"/>
    </source>
</evidence>
<dbReference type="SUPFAM" id="SSF90123">
    <property type="entry name" value="ABC transporter transmembrane region"/>
    <property type="match status" value="1"/>
</dbReference>
<evidence type="ECO:0000259" key="10">
    <source>
        <dbReference type="PROSITE" id="PS50893"/>
    </source>
</evidence>
<dbReference type="InterPro" id="IPR017871">
    <property type="entry name" value="ABC_transporter-like_CS"/>
</dbReference>
<feature type="domain" description="ABC transporter" evidence="10">
    <location>
        <begin position="338"/>
        <end position="571"/>
    </location>
</feature>
<feature type="transmembrane region" description="Helical" evidence="9">
    <location>
        <begin position="60"/>
        <end position="83"/>
    </location>
</feature>
<evidence type="ECO:0000313" key="12">
    <source>
        <dbReference type="EMBL" id="QIK52003.1"/>
    </source>
</evidence>
<dbReference type="SUPFAM" id="SSF52540">
    <property type="entry name" value="P-loop containing nucleoside triphosphate hydrolases"/>
    <property type="match status" value="1"/>
</dbReference>
<keyword evidence="8 9" id="KW-0472">Membrane</keyword>
<organism evidence="12 13">
    <name type="scientific">Jeotgalibaca porci</name>
    <dbReference type="NCBI Taxonomy" id="1868793"/>
    <lineage>
        <taxon>Bacteria</taxon>
        <taxon>Bacillati</taxon>
        <taxon>Bacillota</taxon>
        <taxon>Bacilli</taxon>
        <taxon>Lactobacillales</taxon>
        <taxon>Carnobacteriaceae</taxon>
        <taxon>Jeotgalibaca</taxon>
    </lineage>
</organism>
<dbReference type="PROSITE" id="PS00211">
    <property type="entry name" value="ABC_TRANSPORTER_1"/>
    <property type="match status" value="1"/>
</dbReference>
<dbReference type="GeneID" id="94553255"/>
<protein>
    <submittedName>
        <fullName evidence="12">ABC transporter ATP-binding protein</fullName>
    </submittedName>
</protein>
<evidence type="ECO:0000256" key="2">
    <source>
        <dbReference type="ARBA" id="ARBA00022448"/>
    </source>
</evidence>
<evidence type="ECO:0000313" key="13">
    <source>
        <dbReference type="Proteomes" id="UP000501830"/>
    </source>
</evidence>
<dbReference type="InterPro" id="IPR027417">
    <property type="entry name" value="P-loop_NTPase"/>
</dbReference>
<dbReference type="FunFam" id="1.20.1560.10:FF:000011">
    <property type="entry name" value="Multidrug ABC transporter ATP-binding protein"/>
    <property type="match status" value="1"/>
</dbReference>
<gene>
    <name evidence="12" type="ORF">G7058_08165</name>
</gene>
<dbReference type="Gene3D" id="1.20.1560.10">
    <property type="entry name" value="ABC transporter type 1, transmembrane domain"/>
    <property type="match status" value="1"/>
</dbReference>
<dbReference type="RefSeq" id="WP_166063064.1">
    <property type="nucleotide sequence ID" value="NZ_CP049889.1"/>
</dbReference>
<dbReference type="Pfam" id="PF00664">
    <property type="entry name" value="ABC_membrane"/>
    <property type="match status" value="1"/>
</dbReference>
<dbReference type="PANTHER" id="PTHR43394:SF1">
    <property type="entry name" value="ATP-BINDING CASSETTE SUB-FAMILY B MEMBER 10, MITOCHONDRIAL"/>
    <property type="match status" value="1"/>
</dbReference>
<feature type="transmembrane region" description="Helical" evidence="9">
    <location>
        <begin position="132"/>
        <end position="153"/>
    </location>
</feature>
<keyword evidence="2" id="KW-0813">Transport</keyword>
<evidence type="ECO:0000256" key="8">
    <source>
        <dbReference type="ARBA" id="ARBA00023136"/>
    </source>
</evidence>
<comment type="subcellular location">
    <subcellularLocation>
        <location evidence="1">Cell membrane</location>
        <topology evidence="1">Multi-pass membrane protein</topology>
    </subcellularLocation>
</comment>
<dbReference type="GO" id="GO:0015421">
    <property type="term" value="F:ABC-type oligopeptide transporter activity"/>
    <property type="evidence" value="ECO:0007669"/>
    <property type="project" value="TreeGrafter"/>
</dbReference>
<dbReference type="InterPro" id="IPR003439">
    <property type="entry name" value="ABC_transporter-like_ATP-bd"/>
</dbReference>